<feature type="transmembrane region" description="Helical" evidence="1">
    <location>
        <begin position="118"/>
        <end position="138"/>
    </location>
</feature>
<keyword evidence="1" id="KW-1133">Transmembrane helix</keyword>
<name>A0A935UJ30_9PROT</name>
<feature type="transmembrane region" description="Helical" evidence="1">
    <location>
        <begin position="150"/>
        <end position="169"/>
    </location>
</feature>
<comment type="caution">
    <text evidence="2">The sequence shown here is derived from an EMBL/GenBank/DDBJ whole genome shotgun (WGS) entry which is preliminary data.</text>
</comment>
<dbReference type="AlphaFoldDB" id="A0A935UJ30"/>
<feature type="transmembrane region" description="Helical" evidence="1">
    <location>
        <begin position="59"/>
        <end position="77"/>
    </location>
</feature>
<dbReference type="Pfam" id="PF19540">
    <property type="entry name" value="DUF6064"/>
    <property type="match status" value="1"/>
</dbReference>
<feature type="transmembrane region" description="Helical" evidence="1">
    <location>
        <begin position="31"/>
        <end position="50"/>
    </location>
</feature>
<keyword evidence="1" id="KW-0472">Membrane</keyword>
<evidence type="ECO:0000313" key="2">
    <source>
        <dbReference type="EMBL" id="MBK7677364.1"/>
    </source>
</evidence>
<evidence type="ECO:0008006" key="4">
    <source>
        <dbReference type="Google" id="ProtNLM"/>
    </source>
</evidence>
<dbReference type="Proteomes" id="UP000697998">
    <property type="component" value="Unassembled WGS sequence"/>
</dbReference>
<protein>
    <recommendedName>
        <fullName evidence="4">MFS transporter permease</fullName>
    </recommendedName>
</protein>
<sequence>MSEWWTYSLRDLLLFSQRTYTRLFELYNEEWWPLPLFALALGAVLFVLAWRGGERAGRALLIILAACWLWVAWAWHAQRYAPINWAAEYFAWAWGVQAVLLGVAAWRGRFDAAPAAILRRGLGLVLLGAVWVIYPLLGPLLSRGWTPAELFGMAPDPTALATLGALLSIKLRHAGWLLPIPAAWCLISGATLWAMDAPEYWIAPLASLLAVGFALAYPWQREARTQCPPRAA</sequence>
<keyword evidence="1" id="KW-0812">Transmembrane</keyword>
<dbReference type="InterPro" id="IPR045708">
    <property type="entry name" value="DUF6064"/>
</dbReference>
<evidence type="ECO:0000313" key="3">
    <source>
        <dbReference type="Proteomes" id="UP000697998"/>
    </source>
</evidence>
<accession>A0A935UJ30</accession>
<feature type="transmembrane region" description="Helical" evidence="1">
    <location>
        <begin position="89"/>
        <end position="106"/>
    </location>
</feature>
<organism evidence="2 3">
    <name type="scientific">Candidatus Accumulibacter proximus</name>
    <dbReference type="NCBI Taxonomy" id="2954385"/>
    <lineage>
        <taxon>Bacteria</taxon>
        <taxon>Pseudomonadati</taxon>
        <taxon>Pseudomonadota</taxon>
        <taxon>Betaproteobacteria</taxon>
        <taxon>Candidatus Accumulibacter</taxon>
    </lineage>
</organism>
<reference evidence="2 3" key="1">
    <citation type="submission" date="2020-10" db="EMBL/GenBank/DDBJ databases">
        <title>Connecting structure to function with the recovery of over 1000 high-quality activated sludge metagenome-assembled genomes encoding full-length rRNA genes using long-read sequencing.</title>
        <authorList>
            <person name="Singleton C.M."/>
            <person name="Petriglieri F."/>
            <person name="Kristensen J.M."/>
            <person name="Kirkegaard R.H."/>
            <person name="Michaelsen T.Y."/>
            <person name="Andersen M.H."/>
            <person name="Karst S.M."/>
            <person name="Dueholm M.S."/>
            <person name="Nielsen P.H."/>
            <person name="Albertsen M."/>
        </authorList>
    </citation>
    <scope>NUCLEOTIDE SEQUENCE [LARGE SCALE GENOMIC DNA]</scope>
    <source>
        <strain evidence="2">EsbW_18-Q3-R4-48_BATAC.285</strain>
    </source>
</reference>
<dbReference type="EMBL" id="JADJMH010000034">
    <property type="protein sequence ID" value="MBK7677364.1"/>
    <property type="molecule type" value="Genomic_DNA"/>
</dbReference>
<gene>
    <name evidence="2" type="ORF">IPJ27_22815</name>
</gene>
<feature type="transmembrane region" description="Helical" evidence="1">
    <location>
        <begin position="201"/>
        <end position="219"/>
    </location>
</feature>
<proteinExistence type="predicted"/>
<evidence type="ECO:0000256" key="1">
    <source>
        <dbReference type="SAM" id="Phobius"/>
    </source>
</evidence>
<feature type="transmembrane region" description="Helical" evidence="1">
    <location>
        <begin position="176"/>
        <end position="195"/>
    </location>
</feature>